<protein>
    <submittedName>
        <fullName evidence="1">Uncharacterized protein</fullName>
    </submittedName>
</protein>
<accession>A0A016UGB5</accession>
<dbReference type="Proteomes" id="UP000024635">
    <property type="component" value="Unassembled WGS sequence"/>
</dbReference>
<dbReference type="EMBL" id="JARK01001377">
    <property type="protein sequence ID" value="EYC14205.1"/>
    <property type="molecule type" value="Genomic_DNA"/>
</dbReference>
<gene>
    <name evidence="1" type="primary">Acey_s0041.g399</name>
    <name evidence="1" type="ORF">Y032_0041g399</name>
</gene>
<sequence length="153" mass="17949">MILNALRHAELPDGTLDPEEIAVRVEEKLFTAPNIRIPNIRVSRNIIKFYIEHRSVLIENTSSRCLKTNADRNHLFEVLSNEIKAEFGITPSKKEIKNHFTHVKRKIFEKASKQREREAKERRHRLRTGWGIDRRLEERFAASPPALFKLRTG</sequence>
<evidence type="ECO:0000313" key="2">
    <source>
        <dbReference type="Proteomes" id="UP000024635"/>
    </source>
</evidence>
<reference evidence="2" key="1">
    <citation type="journal article" date="2015" name="Nat. Genet.">
        <title>The genome and transcriptome of the zoonotic hookworm Ancylostoma ceylanicum identify infection-specific gene families.</title>
        <authorList>
            <person name="Schwarz E.M."/>
            <person name="Hu Y."/>
            <person name="Antoshechkin I."/>
            <person name="Miller M.M."/>
            <person name="Sternberg P.W."/>
            <person name="Aroian R.V."/>
        </authorList>
    </citation>
    <scope>NUCLEOTIDE SEQUENCE</scope>
    <source>
        <strain evidence="2">HY135</strain>
    </source>
</reference>
<evidence type="ECO:0000313" key="1">
    <source>
        <dbReference type="EMBL" id="EYC14205.1"/>
    </source>
</evidence>
<comment type="caution">
    <text evidence="1">The sequence shown here is derived from an EMBL/GenBank/DDBJ whole genome shotgun (WGS) entry which is preliminary data.</text>
</comment>
<dbReference type="OrthoDB" id="5900338at2759"/>
<name>A0A016UGB5_9BILA</name>
<organism evidence="1 2">
    <name type="scientific">Ancylostoma ceylanicum</name>
    <dbReference type="NCBI Taxonomy" id="53326"/>
    <lineage>
        <taxon>Eukaryota</taxon>
        <taxon>Metazoa</taxon>
        <taxon>Ecdysozoa</taxon>
        <taxon>Nematoda</taxon>
        <taxon>Chromadorea</taxon>
        <taxon>Rhabditida</taxon>
        <taxon>Rhabditina</taxon>
        <taxon>Rhabditomorpha</taxon>
        <taxon>Strongyloidea</taxon>
        <taxon>Ancylostomatidae</taxon>
        <taxon>Ancylostomatinae</taxon>
        <taxon>Ancylostoma</taxon>
    </lineage>
</organism>
<dbReference type="AlphaFoldDB" id="A0A016UGB5"/>
<keyword evidence="2" id="KW-1185">Reference proteome</keyword>
<proteinExistence type="predicted"/>